<sequence length="447" mass="50160">MLDNSTAMCLHPFEYNDLNNSCQCKYDYFQNGTECVHVIGSLNQLQNYIDSTSLDFHTEILLTQNTILQMDAQIQSKLSLMSTTMIDDFQDVFQDFLTIRSDLSETNQKINSFATKVDTKFNESTHQQLIQQNIINNLGVQLDTKLNSVSTQINQINSNTLQVLNQNQQTVLQNLSTVYKYINDFNQTQQLNFNQTKQLLNDMGHQSDTLYSNVVAKIEGSKLETVQQHNAMTGILNTNQNIVLSSFDALSLKIQQLKENVTTNYAQINQSLTNINTNTQITTTAINQAQSSSTTRFNIVDQTLASFQTDSITKLNSIIDSCATQQSMSNQFSTTQTQISNTQSSMFNNQLYLSNIRTEILNLINKNSQKCSTAYLGSGYIQGKCRCVYNVGGGIAISYASKCCSRTGQNSRTERGNSICTLTYNCADGTKFSTSNFYDGNYESQCH</sequence>
<dbReference type="AlphaFoldDB" id="A0AA86N8Y6"/>
<keyword evidence="3" id="KW-1185">Reference proteome</keyword>
<dbReference type="EMBL" id="CAXDID020000445">
    <property type="protein sequence ID" value="CAL6092537.1"/>
    <property type="molecule type" value="Genomic_DNA"/>
</dbReference>
<reference evidence="1" key="1">
    <citation type="submission" date="2023-06" db="EMBL/GenBank/DDBJ databases">
        <authorList>
            <person name="Kurt Z."/>
        </authorList>
    </citation>
    <scope>NUCLEOTIDE SEQUENCE</scope>
</reference>
<reference evidence="2 3" key="2">
    <citation type="submission" date="2024-07" db="EMBL/GenBank/DDBJ databases">
        <authorList>
            <person name="Akdeniz Z."/>
        </authorList>
    </citation>
    <scope>NUCLEOTIDE SEQUENCE [LARGE SCALE GENOMIC DNA]</scope>
</reference>
<evidence type="ECO:0000313" key="2">
    <source>
        <dbReference type="EMBL" id="CAL6092537.1"/>
    </source>
</evidence>
<evidence type="ECO:0000313" key="3">
    <source>
        <dbReference type="Proteomes" id="UP001642409"/>
    </source>
</evidence>
<dbReference type="Proteomes" id="UP001642409">
    <property type="component" value="Unassembled WGS sequence"/>
</dbReference>
<evidence type="ECO:0000313" key="1">
    <source>
        <dbReference type="EMBL" id="CAI9915152.1"/>
    </source>
</evidence>
<proteinExistence type="predicted"/>
<protein>
    <submittedName>
        <fullName evidence="2">Hypothetical_protein</fullName>
    </submittedName>
</protein>
<name>A0AA86N8Y6_9EUKA</name>
<accession>A0AA86N8Y6</accession>
<gene>
    <name evidence="1" type="ORF">HINF_LOCUS2797</name>
    <name evidence="2" type="ORF">HINF_LOCUS66314</name>
</gene>
<dbReference type="EMBL" id="CATOUU010000064">
    <property type="protein sequence ID" value="CAI9915152.1"/>
    <property type="molecule type" value="Genomic_DNA"/>
</dbReference>
<comment type="caution">
    <text evidence="1">The sequence shown here is derived from an EMBL/GenBank/DDBJ whole genome shotgun (WGS) entry which is preliminary data.</text>
</comment>
<organism evidence="1">
    <name type="scientific">Hexamita inflata</name>
    <dbReference type="NCBI Taxonomy" id="28002"/>
    <lineage>
        <taxon>Eukaryota</taxon>
        <taxon>Metamonada</taxon>
        <taxon>Diplomonadida</taxon>
        <taxon>Hexamitidae</taxon>
        <taxon>Hexamitinae</taxon>
        <taxon>Hexamita</taxon>
    </lineage>
</organism>